<accession>A0A3B0ZPN2</accession>
<evidence type="ECO:0000313" key="7">
    <source>
        <dbReference type="EMBL" id="VAW93631.1"/>
    </source>
</evidence>
<evidence type="ECO:0000259" key="6">
    <source>
        <dbReference type="Pfam" id="PF06305"/>
    </source>
</evidence>
<protein>
    <recommendedName>
        <fullName evidence="6">Lipopolysaccharide assembly protein A domain-containing protein</fullName>
    </recommendedName>
</protein>
<evidence type="ECO:0000256" key="1">
    <source>
        <dbReference type="ARBA" id="ARBA00022475"/>
    </source>
</evidence>
<keyword evidence="2 5" id="KW-0812">Transmembrane</keyword>
<feature type="domain" description="Lipopolysaccharide assembly protein A" evidence="6">
    <location>
        <begin position="24"/>
        <end position="82"/>
    </location>
</feature>
<dbReference type="Pfam" id="PF06305">
    <property type="entry name" value="LapA_dom"/>
    <property type="match status" value="1"/>
</dbReference>
<organism evidence="7">
    <name type="scientific">hydrothermal vent metagenome</name>
    <dbReference type="NCBI Taxonomy" id="652676"/>
    <lineage>
        <taxon>unclassified sequences</taxon>
        <taxon>metagenomes</taxon>
        <taxon>ecological metagenomes</taxon>
    </lineage>
</organism>
<keyword evidence="4 5" id="KW-0472">Membrane</keyword>
<reference evidence="7" key="1">
    <citation type="submission" date="2018-06" db="EMBL/GenBank/DDBJ databases">
        <authorList>
            <person name="Zhirakovskaya E."/>
        </authorList>
    </citation>
    <scope>NUCLEOTIDE SEQUENCE</scope>
</reference>
<evidence type="ECO:0000256" key="5">
    <source>
        <dbReference type="SAM" id="Phobius"/>
    </source>
</evidence>
<keyword evidence="1" id="KW-1003">Cell membrane</keyword>
<name>A0A3B0ZPN2_9ZZZZ</name>
<proteinExistence type="predicted"/>
<dbReference type="EMBL" id="UOFS01000013">
    <property type="protein sequence ID" value="VAW93631.1"/>
    <property type="molecule type" value="Genomic_DNA"/>
</dbReference>
<sequence>MKNIFYFIFLIIVLTFGLIFTFYNSKNVSFNYVIGSIDLPLSLIITITVIVGATLGLLASAAIIIRARNELAQLKKSLKKLNN</sequence>
<dbReference type="GO" id="GO:0005886">
    <property type="term" value="C:plasma membrane"/>
    <property type="evidence" value="ECO:0007669"/>
    <property type="project" value="InterPro"/>
</dbReference>
<feature type="transmembrane region" description="Helical" evidence="5">
    <location>
        <begin position="5"/>
        <end position="23"/>
    </location>
</feature>
<dbReference type="AlphaFoldDB" id="A0A3B0ZPN2"/>
<dbReference type="InterPro" id="IPR010445">
    <property type="entry name" value="LapA_dom"/>
</dbReference>
<feature type="transmembrane region" description="Helical" evidence="5">
    <location>
        <begin position="43"/>
        <end position="65"/>
    </location>
</feature>
<evidence type="ECO:0000256" key="2">
    <source>
        <dbReference type="ARBA" id="ARBA00022692"/>
    </source>
</evidence>
<gene>
    <name evidence="7" type="ORF">MNBD_GAMMA22-806</name>
</gene>
<evidence type="ECO:0000256" key="3">
    <source>
        <dbReference type="ARBA" id="ARBA00022989"/>
    </source>
</evidence>
<evidence type="ECO:0000256" key="4">
    <source>
        <dbReference type="ARBA" id="ARBA00023136"/>
    </source>
</evidence>
<keyword evidence="3 5" id="KW-1133">Transmembrane helix</keyword>